<sequence length="197" mass="21429">MTCHSKNALKRLLAPCLGLGLFAFLPSHAANDRGYAGAAAQTLAQPLLAAFQHSILSSRALGAQSKQSLSCVESLPKDSFSEMIQVALQQRLSRADLNAIDAYFSRPAFATQIPQLLAYLQGMPLPAATEAARPAMSEEDRKLEADLQSRDILNKLMLAEYFKTPQVIEAFSAKSKDLLAQCAIRQNEAREPLRAIA</sequence>
<protein>
    <recommendedName>
        <fullName evidence="4">DUF2059 domain-containing protein</fullName>
    </recommendedName>
</protein>
<dbReference type="AlphaFoldDB" id="A0A3S9HIS9"/>
<evidence type="ECO:0000313" key="3">
    <source>
        <dbReference type="Proteomes" id="UP000275663"/>
    </source>
</evidence>
<dbReference type="Proteomes" id="UP000275663">
    <property type="component" value="Chromosome"/>
</dbReference>
<dbReference type="RefSeq" id="WP_126127398.1">
    <property type="nucleotide sequence ID" value="NZ_CP034464.1"/>
</dbReference>
<keyword evidence="1" id="KW-0732">Signal</keyword>
<feature type="signal peptide" evidence="1">
    <location>
        <begin position="1"/>
        <end position="29"/>
    </location>
</feature>
<evidence type="ECO:0008006" key="4">
    <source>
        <dbReference type="Google" id="ProtNLM"/>
    </source>
</evidence>
<gene>
    <name evidence="2" type="ORF">EJN92_08345</name>
</gene>
<dbReference type="EMBL" id="CP034464">
    <property type="protein sequence ID" value="AZP12016.1"/>
    <property type="molecule type" value="Genomic_DNA"/>
</dbReference>
<feature type="chain" id="PRO_5019424375" description="DUF2059 domain-containing protein" evidence="1">
    <location>
        <begin position="30"/>
        <end position="197"/>
    </location>
</feature>
<proteinExistence type="predicted"/>
<dbReference type="KEGG" id="upv:EJN92_08345"/>
<keyword evidence="3" id="KW-1185">Reference proteome</keyword>
<accession>A0A3S9HIS9</accession>
<evidence type="ECO:0000313" key="2">
    <source>
        <dbReference type="EMBL" id="AZP12016.1"/>
    </source>
</evidence>
<reference evidence="2 3" key="1">
    <citation type="journal article" date="2011" name="Int. J. Syst. Evol. Microbiol.">
        <title>Description of Undibacterium oligocarboniphilum sp. nov., isolated from purified water, and Undibacterium pigrum strain CCUG 49012 as the type strain of Undibacterium parvum sp. nov., and emended descriptions of the genus Undibacterium and the species Undibacterium pigrum.</title>
        <authorList>
            <person name="Eder W."/>
            <person name="Wanner G."/>
            <person name="Ludwig W."/>
            <person name="Busse H.J."/>
            <person name="Ziemke-Kageler F."/>
            <person name="Lang E."/>
        </authorList>
    </citation>
    <scope>NUCLEOTIDE SEQUENCE [LARGE SCALE GENOMIC DNA]</scope>
    <source>
        <strain evidence="2 3">DSM 23061</strain>
    </source>
</reference>
<evidence type="ECO:0000256" key="1">
    <source>
        <dbReference type="SAM" id="SignalP"/>
    </source>
</evidence>
<organism evidence="2 3">
    <name type="scientific">Undibacterium parvum</name>
    <dbReference type="NCBI Taxonomy" id="401471"/>
    <lineage>
        <taxon>Bacteria</taxon>
        <taxon>Pseudomonadati</taxon>
        <taxon>Pseudomonadota</taxon>
        <taxon>Betaproteobacteria</taxon>
        <taxon>Burkholderiales</taxon>
        <taxon>Oxalobacteraceae</taxon>
        <taxon>Undibacterium</taxon>
    </lineage>
</organism>
<name>A0A3S9HIS9_9BURK</name>